<dbReference type="Pfam" id="PF00450">
    <property type="entry name" value="Peptidase_S10"/>
    <property type="match status" value="1"/>
</dbReference>
<evidence type="ECO:0000256" key="1">
    <source>
        <dbReference type="ARBA" id="ARBA00022645"/>
    </source>
</evidence>
<evidence type="ECO:0000256" key="5">
    <source>
        <dbReference type="ARBA" id="ARBA00023180"/>
    </source>
</evidence>
<proteinExistence type="predicted"/>
<keyword evidence="7" id="KW-1185">Reference proteome</keyword>
<keyword evidence="4" id="KW-0378">Hydrolase</keyword>
<evidence type="ECO:0000256" key="2">
    <source>
        <dbReference type="ARBA" id="ARBA00022670"/>
    </source>
</evidence>
<keyword evidence="1" id="KW-0121">Carboxypeptidase</keyword>
<evidence type="ECO:0000256" key="3">
    <source>
        <dbReference type="ARBA" id="ARBA00022729"/>
    </source>
</evidence>
<dbReference type="SUPFAM" id="SSF53474">
    <property type="entry name" value="alpha/beta-Hydrolases"/>
    <property type="match status" value="1"/>
</dbReference>
<keyword evidence="2" id="KW-0645">Protease</keyword>
<reference evidence="6 7" key="1">
    <citation type="submission" date="2023-09" db="EMBL/GenBank/DDBJ databases">
        <title>Aquirufa genomes.</title>
        <authorList>
            <person name="Pitt A."/>
        </authorList>
    </citation>
    <scope>NUCLEOTIDE SEQUENCE [LARGE SCALE GENOMIC DNA]</scope>
    <source>
        <strain evidence="6 7">LEOWEIH-7C</strain>
    </source>
</reference>
<gene>
    <name evidence="6" type="ORF">PQG45_00330</name>
</gene>
<sequence>MKSILTGIIFLAVFGLFAQKPTMDIQGVEVVKTSHVLNLAGKPLNYTAYTGYMHMKADTGKVLAKIFFTYYQKDAEDAGKRPLTFTFNGGPGSASLWLHMGGVGPKRVLLKDDGTATAPPYTYVDNEYGWLDKTDLVFIDPVSTGYSRAVGQDASKYHGYVEDIESIGAFVRNFLSRYERWASPKFLAGESYGTTRAAGLAKHLQDRHRIYINGVILISAVLNFGTNDYAIGNDLPRALYVPSYTAAAWYHKKLSPALQARPLADILKESEAWSIGEYASALIKGGWMSAAEKDAIAGKLAYYTGLSKDLCLQANLRVDENRFYKSLRRADGLSVGRLDARFTGRDLDDAGEYVDFDPSFANIDGPFTSTINAYMQKELKFKEEKGYNVFGDVYLWSCKNVQNKYLNVAESLRDAMAKNPALKVYLGCGYYDFATPYFTALYDIEHMFLRPEQRSRVDIKMYESGHMYYIHKPSLIQFKKDMDGFFDSSK</sequence>
<dbReference type="PANTHER" id="PTHR11802">
    <property type="entry name" value="SERINE PROTEASE FAMILY S10 SERINE CARBOXYPEPTIDASE"/>
    <property type="match status" value="1"/>
</dbReference>
<dbReference type="InterPro" id="IPR001563">
    <property type="entry name" value="Peptidase_S10"/>
</dbReference>
<dbReference type="Proteomes" id="UP001249959">
    <property type="component" value="Unassembled WGS sequence"/>
</dbReference>
<organism evidence="6 7">
    <name type="scientific">Aquirufa regiilacus</name>
    <dbReference type="NCBI Taxonomy" id="3024868"/>
    <lineage>
        <taxon>Bacteria</taxon>
        <taxon>Pseudomonadati</taxon>
        <taxon>Bacteroidota</taxon>
        <taxon>Cytophagia</taxon>
        <taxon>Cytophagales</taxon>
        <taxon>Flectobacillaceae</taxon>
        <taxon>Aquirufa</taxon>
    </lineage>
</organism>
<keyword evidence="5" id="KW-0325">Glycoprotein</keyword>
<evidence type="ECO:0000256" key="4">
    <source>
        <dbReference type="ARBA" id="ARBA00022801"/>
    </source>
</evidence>
<accession>A0ABU3TNN6</accession>
<comment type="caution">
    <text evidence="6">The sequence shown here is derived from an EMBL/GenBank/DDBJ whole genome shotgun (WGS) entry which is preliminary data.</text>
</comment>
<evidence type="ECO:0000313" key="6">
    <source>
        <dbReference type="EMBL" id="MDU0807473.1"/>
    </source>
</evidence>
<protein>
    <submittedName>
        <fullName evidence="6">Peptidase S10</fullName>
    </submittedName>
</protein>
<dbReference type="RefSeq" id="WP_316070056.1">
    <property type="nucleotide sequence ID" value="NZ_JAVNWW010000001.1"/>
</dbReference>
<evidence type="ECO:0000313" key="7">
    <source>
        <dbReference type="Proteomes" id="UP001249959"/>
    </source>
</evidence>
<dbReference type="PANTHER" id="PTHR11802:SF3">
    <property type="entry name" value="RETINOID-INDUCIBLE SERINE CARBOXYPEPTIDASE"/>
    <property type="match status" value="1"/>
</dbReference>
<dbReference type="EMBL" id="JAVNWW010000001">
    <property type="protein sequence ID" value="MDU0807473.1"/>
    <property type="molecule type" value="Genomic_DNA"/>
</dbReference>
<dbReference type="InterPro" id="IPR029058">
    <property type="entry name" value="AB_hydrolase_fold"/>
</dbReference>
<dbReference type="Gene3D" id="3.40.50.1820">
    <property type="entry name" value="alpha/beta hydrolase"/>
    <property type="match status" value="1"/>
</dbReference>
<keyword evidence="3" id="KW-0732">Signal</keyword>
<name>A0ABU3TNN6_9BACT</name>